<dbReference type="Pfam" id="PF00089">
    <property type="entry name" value="Trypsin"/>
    <property type="match status" value="2"/>
</dbReference>
<feature type="chain" id="PRO_5042151618" description="Peptidase S1 domain-containing protein" evidence="3">
    <location>
        <begin position="20"/>
        <end position="313"/>
    </location>
</feature>
<sequence length="313" mass="33751">MFTLVPILVFMFVLSPGQASFLNASKVACGRSKLLIPLAGGKIVGGVAADWGQLPFVVSLESPRGQQLCGAAILNERWLATAAHCIGSNKAHQIVAIAGSLDPSSALEASNRQVSEGAEVRLAPGYIEGTQLDLALIRLKRPFKWRNGFVEPVCLPDLSSSVASSRHLVASAVNARPSKTLHSNQTGRRFTGERGSNGHKERRMGIVAGWGWNDEDGVNMSTKLHRVQVPLMSRSECEKRFLTAGYSVPIDKTKVCAGWPEGGKDACQVTSFLFALVELYVFPPVSCRLIVIDSISFFMSPGNMATEKLALIK</sequence>
<dbReference type="InterPro" id="IPR001254">
    <property type="entry name" value="Trypsin_dom"/>
</dbReference>
<keyword evidence="3" id="KW-0732">Signal</keyword>
<dbReference type="InterPro" id="IPR001314">
    <property type="entry name" value="Peptidase_S1A"/>
</dbReference>
<accession>A0AAD5PPM7</accession>
<comment type="caution">
    <text evidence="5">The sequence shown here is derived from an EMBL/GenBank/DDBJ whole genome shotgun (WGS) entry which is preliminary data.</text>
</comment>
<dbReference type="AlphaFoldDB" id="A0AAD5PPM7"/>
<proteinExistence type="predicted"/>
<dbReference type="GO" id="GO:0006508">
    <property type="term" value="P:proteolysis"/>
    <property type="evidence" value="ECO:0007669"/>
    <property type="project" value="InterPro"/>
</dbReference>
<name>A0AAD5PPM7_9CRUS</name>
<protein>
    <recommendedName>
        <fullName evidence="4">Peptidase S1 domain-containing protein</fullName>
    </recommendedName>
</protein>
<dbReference type="InterPro" id="IPR043504">
    <property type="entry name" value="Peptidase_S1_PA_chymotrypsin"/>
</dbReference>
<gene>
    <name evidence="5" type="ORF">GHT06_017876</name>
</gene>
<dbReference type="Proteomes" id="UP000820818">
    <property type="component" value="Linkage Group LG7"/>
</dbReference>
<dbReference type="Gene3D" id="2.40.10.10">
    <property type="entry name" value="Trypsin-like serine proteases"/>
    <property type="match status" value="3"/>
</dbReference>
<evidence type="ECO:0000256" key="2">
    <source>
        <dbReference type="SAM" id="MobiDB-lite"/>
    </source>
</evidence>
<evidence type="ECO:0000313" key="5">
    <source>
        <dbReference type="EMBL" id="KAI9555361.1"/>
    </source>
</evidence>
<evidence type="ECO:0000313" key="6">
    <source>
        <dbReference type="Proteomes" id="UP000820818"/>
    </source>
</evidence>
<dbReference type="SMART" id="SM00020">
    <property type="entry name" value="Tryp_SPc"/>
    <property type="match status" value="1"/>
</dbReference>
<evidence type="ECO:0000259" key="4">
    <source>
        <dbReference type="PROSITE" id="PS50240"/>
    </source>
</evidence>
<dbReference type="EMBL" id="WJBH02000007">
    <property type="protein sequence ID" value="KAI9555361.1"/>
    <property type="molecule type" value="Genomic_DNA"/>
</dbReference>
<dbReference type="FunFam" id="2.40.10.10:FF:000068">
    <property type="entry name" value="transmembrane protease serine 2"/>
    <property type="match status" value="1"/>
</dbReference>
<dbReference type="CDD" id="cd00190">
    <property type="entry name" value="Tryp_SPc"/>
    <property type="match status" value="1"/>
</dbReference>
<dbReference type="PANTHER" id="PTHR24252:SF7">
    <property type="entry name" value="HYALIN"/>
    <property type="match status" value="1"/>
</dbReference>
<dbReference type="SUPFAM" id="SSF50494">
    <property type="entry name" value="Trypsin-like serine proteases"/>
    <property type="match status" value="1"/>
</dbReference>
<organism evidence="5 6">
    <name type="scientific">Daphnia sinensis</name>
    <dbReference type="NCBI Taxonomy" id="1820382"/>
    <lineage>
        <taxon>Eukaryota</taxon>
        <taxon>Metazoa</taxon>
        <taxon>Ecdysozoa</taxon>
        <taxon>Arthropoda</taxon>
        <taxon>Crustacea</taxon>
        <taxon>Branchiopoda</taxon>
        <taxon>Diplostraca</taxon>
        <taxon>Cladocera</taxon>
        <taxon>Anomopoda</taxon>
        <taxon>Daphniidae</taxon>
        <taxon>Daphnia</taxon>
        <taxon>Daphnia similis group</taxon>
    </lineage>
</organism>
<feature type="signal peptide" evidence="3">
    <location>
        <begin position="1"/>
        <end position="19"/>
    </location>
</feature>
<dbReference type="PANTHER" id="PTHR24252">
    <property type="entry name" value="ACROSIN-RELATED"/>
    <property type="match status" value="1"/>
</dbReference>
<evidence type="ECO:0000256" key="3">
    <source>
        <dbReference type="SAM" id="SignalP"/>
    </source>
</evidence>
<dbReference type="InterPro" id="IPR009003">
    <property type="entry name" value="Peptidase_S1_PA"/>
</dbReference>
<dbReference type="PRINTS" id="PR00722">
    <property type="entry name" value="CHYMOTRYPSIN"/>
</dbReference>
<feature type="domain" description="Peptidase S1" evidence="4">
    <location>
        <begin position="43"/>
        <end position="313"/>
    </location>
</feature>
<keyword evidence="1" id="KW-1015">Disulfide bond</keyword>
<reference evidence="5 6" key="1">
    <citation type="submission" date="2022-05" db="EMBL/GenBank/DDBJ databases">
        <title>A multi-omics perspective on studying reproductive biology in Daphnia sinensis.</title>
        <authorList>
            <person name="Jia J."/>
        </authorList>
    </citation>
    <scope>NUCLEOTIDE SEQUENCE [LARGE SCALE GENOMIC DNA]</scope>
    <source>
        <strain evidence="5 6">WSL</strain>
    </source>
</reference>
<feature type="region of interest" description="Disordered" evidence="2">
    <location>
        <begin position="180"/>
        <end position="199"/>
    </location>
</feature>
<evidence type="ECO:0000256" key="1">
    <source>
        <dbReference type="ARBA" id="ARBA00023157"/>
    </source>
</evidence>
<dbReference type="GO" id="GO:0004252">
    <property type="term" value="F:serine-type endopeptidase activity"/>
    <property type="evidence" value="ECO:0007669"/>
    <property type="project" value="InterPro"/>
</dbReference>
<keyword evidence="6" id="KW-1185">Reference proteome</keyword>
<dbReference type="PROSITE" id="PS50240">
    <property type="entry name" value="TRYPSIN_DOM"/>
    <property type="match status" value="1"/>
</dbReference>
<feature type="compositionally biased region" description="Basic and acidic residues" evidence="2">
    <location>
        <begin position="190"/>
        <end position="199"/>
    </location>
</feature>